<dbReference type="Proteomes" id="UP001206206">
    <property type="component" value="Unassembled WGS sequence"/>
</dbReference>
<keyword evidence="1" id="KW-0732">Signal</keyword>
<evidence type="ECO:0000313" key="2">
    <source>
        <dbReference type="EMBL" id="MCQ4044472.1"/>
    </source>
</evidence>
<feature type="signal peptide" evidence="1">
    <location>
        <begin position="1"/>
        <end position="39"/>
    </location>
</feature>
<accession>A0ABT1PGH1</accession>
<dbReference type="EMBL" id="JANFNH010000027">
    <property type="protein sequence ID" value="MCQ4044472.1"/>
    <property type="molecule type" value="Genomic_DNA"/>
</dbReference>
<name>A0ABT1PGH1_9ACTN</name>
<proteinExistence type="predicted"/>
<dbReference type="Pfam" id="PF12028">
    <property type="entry name" value="DUF3515"/>
    <property type="match status" value="1"/>
</dbReference>
<dbReference type="InterPro" id="IPR021903">
    <property type="entry name" value="DUF3515"/>
</dbReference>
<comment type="caution">
    <text evidence="2">The sequence shown here is derived from an EMBL/GenBank/DDBJ whole genome shotgun (WGS) entry which is preliminary data.</text>
</comment>
<evidence type="ECO:0000256" key="1">
    <source>
        <dbReference type="SAM" id="SignalP"/>
    </source>
</evidence>
<reference evidence="2 3" key="1">
    <citation type="submission" date="2022-06" db="EMBL/GenBank/DDBJ databases">
        <title>Draft genome sequence of type strain Streptomyces rubrisoli DSM 42083.</title>
        <authorList>
            <person name="Duangmal K."/>
            <person name="Klaysubun C."/>
        </authorList>
    </citation>
    <scope>NUCLEOTIDE SEQUENCE [LARGE SCALE GENOMIC DNA]</scope>
    <source>
        <strain evidence="2 3">DSM 42083</strain>
    </source>
</reference>
<keyword evidence="3" id="KW-1185">Reference proteome</keyword>
<sequence length="178" mass="18346">MSSSIHRPRHLSKLSRLARLRGSLPVAAVLLAAAGCSSSAPDTVAVPTPSAAVATLCRTLHNALPEKVNGLARHATHPASDLTAAWGDPAIVLRCGVPTPDVLDPGSAHYNPTADAASINGVDWLPQKQSDGSVRCATTLRKAFVEVTIPAKYTGPYGDISALTDLADAVKKSDPAGL</sequence>
<feature type="chain" id="PRO_5047450643" evidence="1">
    <location>
        <begin position="40"/>
        <end position="178"/>
    </location>
</feature>
<organism evidence="2 3">
    <name type="scientific">Streptantibioticus rubrisoli</name>
    <dbReference type="NCBI Taxonomy" id="1387313"/>
    <lineage>
        <taxon>Bacteria</taxon>
        <taxon>Bacillati</taxon>
        <taxon>Actinomycetota</taxon>
        <taxon>Actinomycetes</taxon>
        <taxon>Kitasatosporales</taxon>
        <taxon>Streptomycetaceae</taxon>
        <taxon>Streptantibioticus</taxon>
    </lineage>
</organism>
<protein>
    <submittedName>
        <fullName evidence="2">DUF3515 domain-containing protein</fullName>
    </submittedName>
</protein>
<gene>
    <name evidence="2" type="ORF">NON19_21170</name>
</gene>
<evidence type="ECO:0000313" key="3">
    <source>
        <dbReference type="Proteomes" id="UP001206206"/>
    </source>
</evidence>
<dbReference type="RefSeq" id="WP_255930326.1">
    <property type="nucleotide sequence ID" value="NZ_JANFNH010000027.1"/>
</dbReference>